<sequence>MKKIILIAGLLLVAFDGWAEEEFPIELTCDFTESIIYFNLEKEMKDSWFGINSSLNEIHKKWVFLDKKYLNKQNKFSEQVIKDSAIYLRSAPSVAKIDFRINRLTGSAYIGRDKLLAVGNVGDKLLAGGRKGHCYKGFKEYTEKKF</sequence>
<name>A0A382GLX2_9ZZZZ</name>
<proteinExistence type="predicted"/>
<accession>A0A382GLX2</accession>
<organism evidence="1">
    <name type="scientific">marine metagenome</name>
    <dbReference type="NCBI Taxonomy" id="408172"/>
    <lineage>
        <taxon>unclassified sequences</taxon>
        <taxon>metagenomes</taxon>
        <taxon>ecological metagenomes</taxon>
    </lineage>
</organism>
<evidence type="ECO:0000313" key="1">
    <source>
        <dbReference type="EMBL" id="SVB75775.1"/>
    </source>
</evidence>
<reference evidence="1" key="1">
    <citation type="submission" date="2018-05" db="EMBL/GenBank/DDBJ databases">
        <authorList>
            <person name="Lanie J.A."/>
            <person name="Ng W.-L."/>
            <person name="Kazmierczak K.M."/>
            <person name="Andrzejewski T.M."/>
            <person name="Davidsen T.M."/>
            <person name="Wayne K.J."/>
            <person name="Tettelin H."/>
            <person name="Glass J.I."/>
            <person name="Rusch D."/>
            <person name="Podicherti R."/>
            <person name="Tsui H.-C.T."/>
            <person name="Winkler M.E."/>
        </authorList>
    </citation>
    <scope>NUCLEOTIDE SEQUENCE</scope>
</reference>
<protein>
    <submittedName>
        <fullName evidence="1">Uncharacterized protein</fullName>
    </submittedName>
</protein>
<dbReference type="EMBL" id="UINC01056122">
    <property type="protein sequence ID" value="SVB75775.1"/>
    <property type="molecule type" value="Genomic_DNA"/>
</dbReference>
<gene>
    <name evidence="1" type="ORF">METZ01_LOCUS228629</name>
</gene>
<dbReference type="AlphaFoldDB" id="A0A382GLX2"/>